<keyword evidence="2" id="KW-0813">Transport</keyword>
<evidence type="ECO:0000313" key="9">
    <source>
        <dbReference type="Proteomes" id="UP001358417"/>
    </source>
</evidence>
<evidence type="ECO:0000256" key="4">
    <source>
        <dbReference type="ARBA" id="ARBA00022989"/>
    </source>
</evidence>
<feature type="transmembrane region" description="Helical" evidence="6">
    <location>
        <begin position="385"/>
        <end position="406"/>
    </location>
</feature>
<feature type="transmembrane region" description="Helical" evidence="6">
    <location>
        <begin position="194"/>
        <end position="213"/>
    </location>
</feature>
<feature type="transmembrane region" description="Helical" evidence="6">
    <location>
        <begin position="162"/>
        <end position="182"/>
    </location>
</feature>
<dbReference type="Gene3D" id="1.20.1250.20">
    <property type="entry name" value="MFS general substrate transporter like domains"/>
    <property type="match status" value="1"/>
</dbReference>
<protein>
    <recommendedName>
        <fullName evidence="7">Major facilitator superfamily (MFS) profile domain-containing protein</fullName>
    </recommendedName>
</protein>
<dbReference type="InterPro" id="IPR036259">
    <property type="entry name" value="MFS_trans_sf"/>
</dbReference>
<organism evidence="8 9">
    <name type="scientific">Exophiala bonariae</name>
    <dbReference type="NCBI Taxonomy" id="1690606"/>
    <lineage>
        <taxon>Eukaryota</taxon>
        <taxon>Fungi</taxon>
        <taxon>Dikarya</taxon>
        <taxon>Ascomycota</taxon>
        <taxon>Pezizomycotina</taxon>
        <taxon>Eurotiomycetes</taxon>
        <taxon>Chaetothyriomycetidae</taxon>
        <taxon>Chaetothyriales</taxon>
        <taxon>Herpotrichiellaceae</taxon>
        <taxon>Exophiala</taxon>
    </lineage>
</organism>
<evidence type="ECO:0000256" key="5">
    <source>
        <dbReference type="ARBA" id="ARBA00023136"/>
    </source>
</evidence>
<evidence type="ECO:0000256" key="2">
    <source>
        <dbReference type="ARBA" id="ARBA00022448"/>
    </source>
</evidence>
<dbReference type="AlphaFoldDB" id="A0AAV9NQ86"/>
<evidence type="ECO:0000256" key="6">
    <source>
        <dbReference type="SAM" id="Phobius"/>
    </source>
</evidence>
<gene>
    <name evidence="8" type="ORF">LTR84_000148</name>
</gene>
<dbReference type="PANTHER" id="PTHR43791:SF35">
    <property type="entry name" value="MAJOR FACILITATOR SUPERFAMILY (MFS) PROFILE DOMAIN-CONTAINING PROTEIN"/>
    <property type="match status" value="1"/>
</dbReference>
<dbReference type="InterPro" id="IPR011701">
    <property type="entry name" value="MFS"/>
</dbReference>
<feature type="transmembrane region" description="Helical" evidence="6">
    <location>
        <begin position="225"/>
        <end position="245"/>
    </location>
</feature>
<feature type="transmembrane region" description="Helical" evidence="6">
    <location>
        <begin position="133"/>
        <end position="156"/>
    </location>
</feature>
<dbReference type="GO" id="GO:0016020">
    <property type="term" value="C:membrane"/>
    <property type="evidence" value="ECO:0007669"/>
    <property type="project" value="UniProtKB-SubCell"/>
</dbReference>
<feature type="transmembrane region" description="Helical" evidence="6">
    <location>
        <begin position="329"/>
        <end position="351"/>
    </location>
</feature>
<dbReference type="Proteomes" id="UP001358417">
    <property type="component" value="Unassembled WGS sequence"/>
</dbReference>
<dbReference type="SUPFAM" id="SSF103473">
    <property type="entry name" value="MFS general substrate transporter"/>
    <property type="match status" value="1"/>
</dbReference>
<feature type="transmembrane region" description="Helical" evidence="6">
    <location>
        <begin position="418"/>
        <end position="439"/>
    </location>
</feature>
<dbReference type="EMBL" id="JAVRRD010000001">
    <property type="protein sequence ID" value="KAK5064315.1"/>
    <property type="molecule type" value="Genomic_DNA"/>
</dbReference>
<dbReference type="GeneID" id="89968370"/>
<dbReference type="PROSITE" id="PS50850">
    <property type="entry name" value="MFS"/>
    <property type="match status" value="1"/>
</dbReference>
<keyword evidence="5 6" id="KW-0472">Membrane</keyword>
<comment type="subcellular location">
    <subcellularLocation>
        <location evidence="1">Membrane</location>
        <topology evidence="1">Multi-pass membrane protein</topology>
    </subcellularLocation>
</comment>
<dbReference type="GO" id="GO:0022857">
    <property type="term" value="F:transmembrane transporter activity"/>
    <property type="evidence" value="ECO:0007669"/>
    <property type="project" value="InterPro"/>
</dbReference>
<feature type="domain" description="Major facilitator superfamily (MFS) profile" evidence="7">
    <location>
        <begin position="65"/>
        <end position="477"/>
    </location>
</feature>
<name>A0AAV9NQ86_9EURO</name>
<proteinExistence type="predicted"/>
<comment type="caution">
    <text evidence="8">The sequence shown here is derived from an EMBL/GenBank/DDBJ whole genome shotgun (WGS) entry which is preliminary data.</text>
</comment>
<sequence>MATTEKPQDIQAETRTDEINDLEKHVVVDTVHKDEAMKVLANYSGDESWTEEEEKLLRRKIDRRLLPIMCITYAIQYYDKGMISQASIFGLRTDLKLTTSNRYSMSSSIFFLGFVAGAYPASQLAQRYPIERVASGLVFLWGVCFILTAACFTWQAFYTQRFFLGFLEAGISPIFMLMIGQFYKKDEQALMMGVWYSASGFVTVFSPLINYGLGHINGSLSPWRYMFIVGGVVTILWTLVVYFFMPPDPIRARGFTERERYIAVARLRTNNAGVRNTHFKIQHVKELFIDPNFWLIFSMAFLSMFAAGPVNAFVPIIIAGLGFNTLNTLLLIMPAGAAAGIMILGATWTAYKVPRVRIWIIFASEIVTIISCILLWRLPRSATGGLLYAVYTLAGFTAGWGIILGLSIANTAGYTKRMVISSAVYVGYCLGQFVGPLLFKPEDAPIYGPGFKVVLITSAITAGLAVFYRYLNVWENRRRDKAGTLEAFEHAYEDDVTDRKNPQFRYVY</sequence>
<keyword evidence="3 6" id="KW-0812">Transmembrane</keyword>
<evidence type="ECO:0000256" key="3">
    <source>
        <dbReference type="ARBA" id="ARBA00022692"/>
    </source>
</evidence>
<keyword evidence="4 6" id="KW-1133">Transmembrane helix</keyword>
<dbReference type="Pfam" id="PF07690">
    <property type="entry name" value="MFS_1"/>
    <property type="match status" value="1"/>
</dbReference>
<evidence type="ECO:0000259" key="7">
    <source>
        <dbReference type="PROSITE" id="PS50850"/>
    </source>
</evidence>
<evidence type="ECO:0000256" key="1">
    <source>
        <dbReference type="ARBA" id="ARBA00004141"/>
    </source>
</evidence>
<keyword evidence="9" id="KW-1185">Reference proteome</keyword>
<feature type="transmembrane region" description="Helical" evidence="6">
    <location>
        <begin position="358"/>
        <end position="379"/>
    </location>
</feature>
<reference evidence="8 9" key="1">
    <citation type="submission" date="2023-08" db="EMBL/GenBank/DDBJ databases">
        <title>Black Yeasts Isolated from many extreme environments.</title>
        <authorList>
            <person name="Coleine C."/>
            <person name="Stajich J.E."/>
            <person name="Selbmann L."/>
        </authorList>
    </citation>
    <scope>NUCLEOTIDE SEQUENCE [LARGE SCALE GENOMIC DNA]</scope>
    <source>
        <strain evidence="8 9">CCFEE 5792</strain>
    </source>
</reference>
<dbReference type="PANTHER" id="PTHR43791">
    <property type="entry name" value="PERMEASE-RELATED"/>
    <property type="match status" value="1"/>
</dbReference>
<evidence type="ECO:0000313" key="8">
    <source>
        <dbReference type="EMBL" id="KAK5064315.1"/>
    </source>
</evidence>
<feature type="transmembrane region" description="Helical" evidence="6">
    <location>
        <begin position="293"/>
        <end position="323"/>
    </location>
</feature>
<dbReference type="RefSeq" id="XP_064711639.1">
    <property type="nucleotide sequence ID" value="XM_064843779.1"/>
</dbReference>
<feature type="transmembrane region" description="Helical" evidence="6">
    <location>
        <begin position="451"/>
        <end position="471"/>
    </location>
</feature>
<accession>A0AAV9NQ86</accession>
<dbReference type="InterPro" id="IPR020846">
    <property type="entry name" value="MFS_dom"/>
</dbReference>